<dbReference type="EMBL" id="LR746496">
    <property type="protein sequence ID" value="CAA7602067.1"/>
    <property type="molecule type" value="Genomic_DNA"/>
</dbReference>
<dbReference type="Proteomes" id="UP001071230">
    <property type="component" value="Unassembled WGS sequence"/>
</dbReference>
<evidence type="ECO:0000313" key="2">
    <source>
        <dbReference type="EMBL" id="CEJ08090.1"/>
    </source>
</evidence>
<keyword evidence="3" id="KW-1185">Reference proteome</keyword>
<gene>
    <name evidence="2" type="ORF">DEACI_2565</name>
    <name evidence="1" type="ORF">DEACI_2739</name>
</gene>
<evidence type="ECO:0000313" key="3">
    <source>
        <dbReference type="Proteomes" id="UP001071230"/>
    </source>
</evidence>
<dbReference type="AlphaFoldDB" id="A0A8S0XY56"/>
<reference evidence="1" key="2">
    <citation type="submission" date="2020-01" db="EMBL/GenBank/DDBJ databases">
        <authorList>
            <person name="Hornung B."/>
        </authorList>
    </citation>
    <scope>NUCLEOTIDE SEQUENCE</scope>
    <source>
        <strain evidence="1">PacBioINE</strain>
    </source>
</reference>
<reference evidence="2" key="1">
    <citation type="submission" date="2014-11" db="EMBL/GenBank/DDBJ databases">
        <authorList>
            <person name="Hornung B.V."/>
        </authorList>
    </citation>
    <scope>NUCLEOTIDE SEQUENCE</scope>
    <source>
        <strain evidence="2">INE</strain>
    </source>
</reference>
<organism evidence="1">
    <name type="scientific">Acididesulfobacillus acetoxydans</name>
    <dbReference type="NCBI Taxonomy" id="1561005"/>
    <lineage>
        <taxon>Bacteria</taxon>
        <taxon>Bacillati</taxon>
        <taxon>Bacillota</taxon>
        <taxon>Clostridia</taxon>
        <taxon>Eubacteriales</taxon>
        <taxon>Peptococcaceae</taxon>
        <taxon>Acididesulfobacillus</taxon>
    </lineage>
</organism>
<sequence>MLDVEDLFEKLRGYLRMESELPVADFAAYYQELIEYLNRSFDNMDKEERLKARYICSIVQANADARAKTSKATAKTFRKISRKCAFWADAIDFRLQKEGVGRAQIDEAMEQLNQSM</sequence>
<dbReference type="Proteomes" id="UP000836597">
    <property type="component" value="Chromosome"/>
</dbReference>
<dbReference type="EMBL" id="CDGJ01000078">
    <property type="protein sequence ID" value="CEJ08090.1"/>
    <property type="molecule type" value="Genomic_DNA"/>
</dbReference>
<dbReference type="KEGG" id="aacx:DEACI_2739"/>
<evidence type="ECO:0000313" key="1">
    <source>
        <dbReference type="EMBL" id="CAA7602067.1"/>
    </source>
</evidence>
<name>A0A8S0XY56_9FIRM</name>
<accession>A0A8S0XY56</accession>
<protein>
    <submittedName>
        <fullName evidence="1">Uncharacterized protein</fullName>
    </submittedName>
</protein>
<proteinExistence type="predicted"/>